<dbReference type="CDD" id="cd18030">
    <property type="entry name" value="DEXHc_RE_I_HsdR"/>
    <property type="match status" value="1"/>
</dbReference>
<dbReference type="InterPro" id="IPR021810">
    <property type="entry name" value="T1RH-like_C"/>
</dbReference>
<dbReference type="GO" id="GO:0005524">
    <property type="term" value="F:ATP binding"/>
    <property type="evidence" value="ECO:0007669"/>
    <property type="project" value="UniProtKB-KW"/>
</dbReference>
<dbReference type="CDD" id="cd18800">
    <property type="entry name" value="SF2_C_EcoR124I-like"/>
    <property type="match status" value="1"/>
</dbReference>
<dbReference type="Pfam" id="PF11867">
    <property type="entry name" value="T1RH-like_C"/>
    <property type="match status" value="1"/>
</dbReference>
<dbReference type="NCBIfam" id="TIGR00348">
    <property type="entry name" value="hsdR"/>
    <property type="match status" value="1"/>
</dbReference>
<evidence type="ECO:0000256" key="6">
    <source>
        <dbReference type="ARBA" id="ARBA00022747"/>
    </source>
</evidence>
<dbReference type="GO" id="GO:0003677">
    <property type="term" value="F:DNA binding"/>
    <property type="evidence" value="ECO:0007669"/>
    <property type="project" value="UniProtKB-KW"/>
</dbReference>
<sequence length="1041" mass="120591">MAEVKFLEEGLEKVFLKEVQNLGYHFIPNQEIIRPNYKTPIAEKMLKNSLVNINPEASMDVIDRALYHIRHIDAGLLESRNEHFFDYLQNGIEVSHYQEGKQKTTRVHLVDYMDIDRNSFMVSNQYTVIGKEQKRPDIVIFLNGLPIVVIELKSATTTQADISSAYRQIKNYQYDIEELFVYNAFNIISDFTHTKVGTITSNESWYKEWKTTDGNYESTRFADYSTLLEGILQKDRLLDILKNFILFEHIEGSTVKIMGQYHQYFAVHKAVYSTLQAIEDGDGRGGVFWHTQGSGKSLSMVFYTQLVTRALDQPTFVVLTDRNDLDDQLYGQFSRVQEFLRQTPIQANSRSHLKELLNDRKSNGIFFSTMQKFAESEEPLTNRQDVIVMADEAHRSQYGLREKVSRDGKIQRGMARIVRESLPKATYVGFTGTPLTENDKDTQEVFGSYIDVYDMSQSVEDGATKPIYYENRVINLNLNDEVLKQIDAKYDELADLAEESEIEKSKQELSRLEVLLGSDQAIDTLVTDILEHYEGNRAELLTGKAMVVAYNRRIAMKLYRRMIELRPDWQDKVEVVMTGNNNDPEEWKEVIGTKADRDELARKFKDNNDPMKIAIVVDMWLTGFDVPSLSTMYVYKPMKSHNLMQAIARVNRVFEEKEGGLIVDYIGIGKALKEAMSDYTKADQEAIYNANIRDSAYPKFQEKLEVCRNVFFNSFSYSRIYSKETTDADMADLIREGINHMLSMNVEKQKDFKDQSYQLKQAHTLCSSVTSEKEQREAAYIEAIRISLNRITSTNTKLSRKEINKQISELLHQSIQSEGVINLFQDFERGFSLFDPNFLEKIEKLEQKNLSVELLNKLLTDEIRSILRTDVVKGSEFSERLRRIMKKYREGLVDNAESLDRFAGFADTLNEDYDEYKATNVQNTREELVKLAKEALALEEEHKSLGLSRAEMAFYHAISNPKNVQDFYTDDQLIELTKELAESISEEMTSDWMMRESGRANVYRTIKRLLKKYKYPGNYKEAIQLVIKQAEHWDGRQMAKM</sequence>
<evidence type="ECO:0000256" key="10">
    <source>
        <dbReference type="ARBA" id="ARBA00023125"/>
    </source>
</evidence>
<accession>A0A1H7VAB3</accession>
<reference evidence="13 16" key="2">
    <citation type="submission" date="2019-07" db="EMBL/GenBank/DDBJ databases">
        <title>Whole genome shotgun sequence of Alkalibacterium putridalgicola NBRC 103243.</title>
        <authorList>
            <person name="Hosoyama A."/>
            <person name="Uohara A."/>
            <person name="Ohji S."/>
            <person name="Ichikawa N."/>
        </authorList>
    </citation>
    <scope>NUCLEOTIDE SEQUENCE [LARGE SCALE GENOMIC DNA]</scope>
    <source>
        <strain evidence="13 16">NBRC 103243</strain>
    </source>
</reference>
<dbReference type="EMBL" id="FOBL01000023">
    <property type="protein sequence ID" value="SEM06221.1"/>
    <property type="molecule type" value="Genomic_DNA"/>
</dbReference>
<dbReference type="EC" id="3.1.21.3" evidence="11"/>
<dbReference type="InterPro" id="IPR004473">
    <property type="entry name" value="Restrct_endonuc_typeI_HsdR"/>
</dbReference>
<gene>
    <name evidence="13" type="ORF">APU01nite_06650</name>
    <name evidence="14" type="ORF">SAMN04488100_12317</name>
</gene>
<dbReference type="STRING" id="426703.SAMN04488100_12317"/>
<dbReference type="InterPro" id="IPR055180">
    <property type="entry name" value="HsdR_RecA-like_helicase_dom_2"/>
</dbReference>
<evidence type="ECO:0000256" key="7">
    <source>
        <dbReference type="ARBA" id="ARBA00022759"/>
    </source>
</evidence>
<dbReference type="SUPFAM" id="SSF52540">
    <property type="entry name" value="P-loop containing nucleoside triphosphate hydrolases"/>
    <property type="match status" value="2"/>
</dbReference>
<evidence type="ECO:0000256" key="8">
    <source>
        <dbReference type="ARBA" id="ARBA00022801"/>
    </source>
</evidence>
<evidence type="ECO:0000256" key="9">
    <source>
        <dbReference type="ARBA" id="ARBA00022840"/>
    </source>
</evidence>
<dbReference type="AlphaFoldDB" id="A0A1H7VAB3"/>
<dbReference type="SMART" id="SM00487">
    <property type="entry name" value="DEXDc"/>
    <property type="match status" value="1"/>
</dbReference>
<comment type="function">
    <text evidence="11">Subunit R is required for both nuclease and ATPase activities, but not for modification.</text>
</comment>
<dbReference type="Pfam" id="PF04313">
    <property type="entry name" value="HSDR_N"/>
    <property type="match status" value="1"/>
</dbReference>
<comment type="subunit">
    <text evidence="3 11">The type I restriction/modification system is composed of three polypeptides R, M and S.</text>
</comment>
<dbReference type="CDD" id="cd22332">
    <property type="entry name" value="HsdR_N"/>
    <property type="match status" value="1"/>
</dbReference>
<protein>
    <recommendedName>
        <fullName evidence="11">Type I restriction enzyme endonuclease subunit</fullName>
        <shortName evidence="11">R protein</shortName>
        <ecNumber evidence="11">3.1.21.3</ecNumber>
    </recommendedName>
    <alternativeName>
        <fullName evidence="11">Type-1 restriction enzyme R protein</fullName>
    </alternativeName>
</protein>
<evidence type="ECO:0000313" key="16">
    <source>
        <dbReference type="Proteomes" id="UP000321425"/>
    </source>
</evidence>
<dbReference type="PANTHER" id="PTHR30195">
    <property type="entry name" value="TYPE I SITE-SPECIFIC DEOXYRIBONUCLEASE PROTEIN SUBUNIT M AND R"/>
    <property type="match status" value="1"/>
</dbReference>
<comment type="similarity">
    <text evidence="2 11">Belongs to the HsdR family.</text>
</comment>
<evidence type="ECO:0000256" key="5">
    <source>
        <dbReference type="ARBA" id="ARBA00022741"/>
    </source>
</evidence>
<evidence type="ECO:0000259" key="12">
    <source>
        <dbReference type="PROSITE" id="PS51192"/>
    </source>
</evidence>
<comment type="catalytic activity">
    <reaction evidence="1 11">
        <text>Endonucleolytic cleavage of DNA to give random double-stranded fragments with terminal 5'-phosphates, ATP is simultaneously hydrolyzed.</text>
        <dbReference type="EC" id="3.1.21.3"/>
    </reaction>
</comment>
<keyword evidence="7" id="KW-0255">Endonuclease</keyword>
<keyword evidence="16" id="KW-1185">Reference proteome</keyword>
<dbReference type="InterPro" id="IPR007409">
    <property type="entry name" value="Restrct_endonuc_type1_HsdR_N"/>
</dbReference>
<dbReference type="GO" id="GO:0009307">
    <property type="term" value="P:DNA restriction-modification system"/>
    <property type="evidence" value="ECO:0007669"/>
    <property type="project" value="UniProtKB-KW"/>
</dbReference>
<evidence type="ECO:0000313" key="14">
    <source>
        <dbReference type="EMBL" id="SEM06221.1"/>
    </source>
</evidence>
<dbReference type="PANTHER" id="PTHR30195:SF15">
    <property type="entry name" value="TYPE I RESTRICTION ENZYME HINDI ENDONUCLEASE SUBUNIT"/>
    <property type="match status" value="1"/>
</dbReference>
<dbReference type="OrthoDB" id="9758243at2"/>
<evidence type="ECO:0000313" key="15">
    <source>
        <dbReference type="Proteomes" id="UP000198548"/>
    </source>
</evidence>
<evidence type="ECO:0000256" key="4">
    <source>
        <dbReference type="ARBA" id="ARBA00022722"/>
    </source>
</evidence>
<dbReference type="Gene3D" id="3.40.50.300">
    <property type="entry name" value="P-loop containing nucleotide triphosphate hydrolases"/>
    <property type="match status" value="2"/>
</dbReference>
<dbReference type="InterPro" id="IPR040980">
    <property type="entry name" value="SWI2_SNF2"/>
</dbReference>
<evidence type="ECO:0000313" key="13">
    <source>
        <dbReference type="EMBL" id="GEK88626.1"/>
    </source>
</evidence>
<dbReference type="PROSITE" id="PS51192">
    <property type="entry name" value="HELICASE_ATP_BIND_1"/>
    <property type="match status" value="1"/>
</dbReference>
<evidence type="ECO:0000256" key="11">
    <source>
        <dbReference type="RuleBase" id="RU364115"/>
    </source>
</evidence>
<reference evidence="14 15" key="1">
    <citation type="submission" date="2016-10" db="EMBL/GenBank/DDBJ databases">
        <authorList>
            <person name="de Groot N.N."/>
        </authorList>
    </citation>
    <scope>NUCLEOTIDE SEQUENCE [LARGE SCALE GENOMIC DNA]</scope>
    <source>
        <strain evidence="14 15">DSM 19182</strain>
    </source>
</reference>
<dbReference type="InterPro" id="IPR051268">
    <property type="entry name" value="Type-I_R_enzyme_R_subunit"/>
</dbReference>
<keyword evidence="10 11" id="KW-0238">DNA-binding</keyword>
<dbReference type="Proteomes" id="UP000321425">
    <property type="component" value="Unassembled WGS sequence"/>
</dbReference>
<dbReference type="EMBL" id="BJUX01000005">
    <property type="protein sequence ID" value="GEK88626.1"/>
    <property type="molecule type" value="Genomic_DNA"/>
</dbReference>
<evidence type="ECO:0000256" key="1">
    <source>
        <dbReference type="ARBA" id="ARBA00000851"/>
    </source>
</evidence>
<keyword evidence="5 11" id="KW-0547">Nucleotide-binding</keyword>
<dbReference type="InterPro" id="IPR027417">
    <property type="entry name" value="P-loop_NTPase"/>
</dbReference>
<dbReference type="InterPro" id="IPR014001">
    <property type="entry name" value="Helicase_ATP-bd"/>
</dbReference>
<dbReference type="Proteomes" id="UP000198548">
    <property type="component" value="Unassembled WGS sequence"/>
</dbReference>
<evidence type="ECO:0000256" key="2">
    <source>
        <dbReference type="ARBA" id="ARBA00008598"/>
    </source>
</evidence>
<keyword evidence="8 11" id="KW-0378">Hydrolase</keyword>
<evidence type="ECO:0000256" key="3">
    <source>
        <dbReference type="ARBA" id="ARBA00011296"/>
    </source>
</evidence>
<dbReference type="Pfam" id="PF18766">
    <property type="entry name" value="SWI2_SNF2"/>
    <property type="match status" value="1"/>
</dbReference>
<dbReference type="RefSeq" id="WP_091488810.1">
    <property type="nucleotide sequence ID" value="NZ_BJUX01000005.1"/>
</dbReference>
<proteinExistence type="inferred from homology"/>
<dbReference type="GO" id="GO:0009035">
    <property type="term" value="F:type I site-specific deoxyribonuclease activity"/>
    <property type="evidence" value="ECO:0007669"/>
    <property type="project" value="UniProtKB-EC"/>
</dbReference>
<dbReference type="Gene3D" id="3.90.1570.50">
    <property type="match status" value="1"/>
</dbReference>
<keyword evidence="9 11" id="KW-0067">ATP-binding</keyword>
<feature type="domain" description="Helicase ATP-binding" evidence="12">
    <location>
        <begin position="277"/>
        <end position="452"/>
    </location>
</feature>
<keyword evidence="6 11" id="KW-0680">Restriction system</keyword>
<organism evidence="14 15">
    <name type="scientific">Alkalibacterium putridalgicola</name>
    <dbReference type="NCBI Taxonomy" id="426703"/>
    <lineage>
        <taxon>Bacteria</taxon>
        <taxon>Bacillati</taxon>
        <taxon>Bacillota</taxon>
        <taxon>Bacilli</taxon>
        <taxon>Lactobacillales</taxon>
        <taxon>Carnobacteriaceae</taxon>
        <taxon>Alkalibacterium</taxon>
    </lineage>
</organism>
<keyword evidence="4" id="KW-0540">Nuclease</keyword>
<name>A0A1H7VAB3_9LACT</name>
<dbReference type="Pfam" id="PF22679">
    <property type="entry name" value="T1R_D3-like"/>
    <property type="match status" value="1"/>
</dbReference>